<reference evidence="5 6" key="1">
    <citation type="submission" date="2016-10" db="EMBL/GenBank/DDBJ databases">
        <authorList>
            <person name="de Groot N.N."/>
        </authorList>
    </citation>
    <scope>NUCLEOTIDE SEQUENCE [LARGE SCALE GENOMIC DNA]</scope>
    <source>
        <strain evidence="5 6">DSM 15893</strain>
    </source>
</reference>
<name>A0A1I5KRJ2_9GAMM</name>
<dbReference type="OrthoDB" id="9789727at2"/>
<comment type="similarity">
    <text evidence="4">Belongs to the arginase family.</text>
</comment>
<dbReference type="PANTHER" id="PTHR43782">
    <property type="entry name" value="ARGINASE"/>
    <property type="match status" value="1"/>
</dbReference>
<dbReference type="GO" id="GO:0004053">
    <property type="term" value="F:arginase activity"/>
    <property type="evidence" value="ECO:0007669"/>
    <property type="project" value="TreeGrafter"/>
</dbReference>
<dbReference type="GO" id="GO:0030145">
    <property type="term" value="F:manganese ion binding"/>
    <property type="evidence" value="ECO:0007669"/>
    <property type="project" value="TreeGrafter"/>
</dbReference>
<evidence type="ECO:0000256" key="1">
    <source>
        <dbReference type="ARBA" id="ARBA00022723"/>
    </source>
</evidence>
<keyword evidence="2" id="KW-0378">Hydrolase</keyword>
<evidence type="ECO:0000256" key="4">
    <source>
        <dbReference type="PROSITE-ProRule" id="PRU00742"/>
    </source>
</evidence>
<keyword evidence="3" id="KW-0464">Manganese</keyword>
<dbReference type="Pfam" id="PF00491">
    <property type="entry name" value="Arginase"/>
    <property type="match status" value="1"/>
</dbReference>
<dbReference type="RefSeq" id="WP_017015233.1">
    <property type="nucleotide sequence ID" value="NZ_FOWR01000004.1"/>
</dbReference>
<organism evidence="5 6">
    <name type="scientific">Enterovibrio norvegicus DSM 15893</name>
    <dbReference type="NCBI Taxonomy" id="1121869"/>
    <lineage>
        <taxon>Bacteria</taxon>
        <taxon>Pseudomonadati</taxon>
        <taxon>Pseudomonadota</taxon>
        <taxon>Gammaproteobacteria</taxon>
        <taxon>Vibrionales</taxon>
        <taxon>Vibrionaceae</taxon>
        <taxon>Enterovibrio</taxon>
    </lineage>
</organism>
<dbReference type="GeneID" id="35872689"/>
<dbReference type="PANTHER" id="PTHR43782:SF3">
    <property type="entry name" value="ARGINASE"/>
    <property type="match status" value="1"/>
</dbReference>
<evidence type="ECO:0000313" key="6">
    <source>
        <dbReference type="Proteomes" id="UP000182692"/>
    </source>
</evidence>
<dbReference type="STRING" id="1121869.SAMN03084138_00721"/>
<dbReference type="EMBL" id="FOWR01000004">
    <property type="protein sequence ID" value="SFO87625.1"/>
    <property type="molecule type" value="Genomic_DNA"/>
</dbReference>
<sequence length="306" mass="34545">MKRSFDLIGAPFNQFGSVKTEKNTLEALRRLDEERWLGLSEWLEMRNKRWEADIEDKGDVLPDDEAKFLVNHGEDLQGLTRYCEQLKTTVLDSYRAGRTPVVVGGDHAVTLGTMQATLEYFQKEQGEHVAVVWVDAHADCNTGRGNLHGKPLALLMDKYPHDNWSVPADIRLSPQDIYYVAVRDLMLPEAELIKAEGIDLNSPEVIDAIGFRTMLDRLIAELEGNYDRFFVSFDYDALDGAIFRACATPNVGGLSAREALTLVHELAAHPKFVGIDFLEYLPEKDPEGISKEMMIKLIDAAWGYRI</sequence>
<dbReference type="InterPro" id="IPR006035">
    <property type="entry name" value="Ureohydrolase"/>
</dbReference>
<dbReference type="AlphaFoldDB" id="A0A1I5KRJ2"/>
<protein>
    <submittedName>
        <fullName evidence="5">Arginase</fullName>
    </submittedName>
</protein>
<proteinExistence type="inferred from homology"/>
<dbReference type="InterPro" id="IPR023696">
    <property type="entry name" value="Ureohydrolase_dom_sf"/>
</dbReference>
<dbReference type="SUPFAM" id="SSF52768">
    <property type="entry name" value="Arginase/deacetylase"/>
    <property type="match status" value="1"/>
</dbReference>
<dbReference type="Proteomes" id="UP000182692">
    <property type="component" value="Unassembled WGS sequence"/>
</dbReference>
<dbReference type="GO" id="GO:0005829">
    <property type="term" value="C:cytosol"/>
    <property type="evidence" value="ECO:0007669"/>
    <property type="project" value="TreeGrafter"/>
</dbReference>
<gene>
    <name evidence="5" type="ORF">SAMN03084138_00721</name>
</gene>
<accession>A0A1I5KRJ2</accession>
<evidence type="ECO:0000313" key="5">
    <source>
        <dbReference type="EMBL" id="SFO87625.1"/>
    </source>
</evidence>
<evidence type="ECO:0000256" key="2">
    <source>
        <dbReference type="ARBA" id="ARBA00022801"/>
    </source>
</evidence>
<dbReference type="PRINTS" id="PR00116">
    <property type="entry name" value="ARGINASE"/>
</dbReference>
<evidence type="ECO:0000256" key="3">
    <source>
        <dbReference type="ARBA" id="ARBA00023211"/>
    </source>
</evidence>
<dbReference type="Gene3D" id="3.40.800.10">
    <property type="entry name" value="Ureohydrolase domain"/>
    <property type="match status" value="1"/>
</dbReference>
<keyword evidence="1" id="KW-0479">Metal-binding</keyword>
<dbReference type="PROSITE" id="PS51409">
    <property type="entry name" value="ARGINASE_2"/>
    <property type="match status" value="1"/>
</dbReference>